<evidence type="ECO:0000313" key="2">
    <source>
        <dbReference type="Proteomes" id="UP000001635"/>
    </source>
</evidence>
<dbReference type="eggNOG" id="COG3651">
    <property type="taxonomic scope" value="Bacteria"/>
</dbReference>
<evidence type="ECO:0008006" key="3">
    <source>
        <dbReference type="Google" id="ProtNLM"/>
    </source>
</evidence>
<dbReference type="PANTHER" id="PTHR37466">
    <property type="entry name" value="SLR1628 PROTEIN"/>
    <property type="match status" value="1"/>
</dbReference>
<dbReference type="Proteomes" id="UP000001635">
    <property type="component" value="Chromosome"/>
</dbReference>
<dbReference type="Pfam" id="PF09996">
    <property type="entry name" value="DUF2237"/>
    <property type="match status" value="1"/>
</dbReference>
<dbReference type="AlphaFoldDB" id="G0IWP8"/>
<dbReference type="InterPro" id="IPR018714">
    <property type="entry name" value="DUF2237"/>
</dbReference>
<dbReference type="HOGENOM" id="CLU_127770_1_0_10"/>
<sequence>MNKNVFGEPLIPCCLSPMTGFYRTGYCETDQMDTAMHTVCAVMTAEFLAFSLSKGNDLTTPRPEFNFFGLKPGDKWCLCLTRWLEAYQVNKAPKVILEATHEKTLDLISLDELVKFAVKS</sequence>
<keyword evidence="2" id="KW-1185">Reference proteome</keyword>
<organism evidence="1 2">
    <name type="scientific">Cyclobacterium marinum (strain ATCC 25205 / DSM 745 / LMG 13164 / NCIMB 1802)</name>
    <name type="common">Flectobacillus marinus</name>
    <dbReference type="NCBI Taxonomy" id="880070"/>
    <lineage>
        <taxon>Bacteria</taxon>
        <taxon>Pseudomonadati</taxon>
        <taxon>Bacteroidota</taxon>
        <taxon>Cytophagia</taxon>
        <taxon>Cytophagales</taxon>
        <taxon>Cyclobacteriaceae</taxon>
        <taxon>Cyclobacterium</taxon>
    </lineage>
</organism>
<dbReference type="RefSeq" id="WP_014018539.1">
    <property type="nucleotide sequence ID" value="NC_015914.1"/>
</dbReference>
<name>G0IWP8_CYCMS</name>
<dbReference type="OrthoDB" id="9792525at2"/>
<dbReference type="PANTHER" id="PTHR37466:SF1">
    <property type="entry name" value="SLR1628 PROTEIN"/>
    <property type="match status" value="1"/>
</dbReference>
<proteinExistence type="predicted"/>
<dbReference type="KEGG" id="cmr:Cycma_0462"/>
<dbReference type="Gene3D" id="3.30.56.110">
    <property type="entry name" value="Protein of unknown function DUF2237"/>
    <property type="match status" value="1"/>
</dbReference>
<accession>G0IWP8</accession>
<evidence type="ECO:0000313" key="1">
    <source>
        <dbReference type="EMBL" id="AEL24240.1"/>
    </source>
</evidence>
<dbReference type="STRING" id="880070.Cycma_0462"/>
<protein>
    <recommendedName>
        <fullName evidence="3">DUF2237 domain-containing protein</fullName>
    </recommendedName>
</protein>
<reference evidence="2" key="1">
    <citation type="submission" date="2011-07" db="EMBL/GenBank/DDBJ databases">
        <title>The complete genome of Cyclobacterium marinum DSM 745.</title>
        <authorList>
            <person name="Lucas S."/>
            <person name="Han J."/>
            <person name="Lapidus A."/>
            <person name="Bruce D."/>
            <person name="Goodwin L."/>
            <person name="Pitluck S."/>
            <person name="Peters L."/>
            <person name="Kyrpides N."/>
            <person name="Mavromatis K."/>
            <person name="Ivanova N."/>
            <person name="Ovchinnikova G."/>
            <person name="Chertkov O."/>
            <person name="Detter J.C."/>
            <person name="Tapia R."/>
            <person name="Han C."/>
            <person name="Land M."/>
            <person name="Hauser L."/>
            <person name="Markowitz V."/>
            <person name="Cheng J.-F."/>
            <person name="Hugenholtz P."/>
            <person name="Woyke T."/>
            <person name="Wu D."/>
            <person name="Tindall B."/>
            <person name="Schuetze A."/>
            <person name="Brambilla E."/>
            <person name="Klenk H.-P."/>
            <person name="Eisen J.A."/>
        </authorList>
    </citation>
    <scope>NUCLEOTIDE SEQUENCE [LARGE SCALE GENOMIC DNA]</scope>
    <source>
        <strain evidence="2">ATCC 25205 / DSM 745 / LMG 13164 / NCIMB 1802</strain>
    </source>
</reference>
<gene>
    <name evidence="1" type="ordered locus">Cycma_0462</name>
</gene>
<dbReference type="EMBL" id="CP002955">
    <property type="protein sequence ID" value="AEL24240.1"/>
    <property type="molecule type" value="Genomic_DNA"/>
</dbReference>